<evidence type="ECO:0000256" key="6">
    <source>
        <dbReference type="ARBA" id="ARBA00022448"/>
    </source>
</evidence>
<dbReference type="InterPro" id="IPR036637">
    <property type="entry name" value="Phosphohistidine_dom_sf"/>
</dbReference>
<keyword evidence="16" id="KW-1185">Reference proteome</keyword>
<keyword evidence="7" id="KW-0963">Cytoplasm</keyword>
<keyword evidence="9 15" id="KW-0808">Transferase</keyword>
<dbReference type="Pfam" id="PF02896">
    <property type="entry name" value="PEP-utilizers_C"/>
    <property type="match status" value="1"/>
</dbReference>
<dbReference type="NCBIfam" id="TIGR01417">
    <property type="entry name" value="PTS_I_fam"/>
    <property type="match status" value="1"/>
</dbReference>
<dbReference type="AlphaFoldDB" id="F7ZD88"/>
<dbReference type="Gene3D" id="1.10.274.10">
    <property type="entry name" value="PtsI, HPr-binding domain"/>
    <property type="match status" value="1"/>
</dbReference>
<dbReference type="PRINTS" id="PR01736">
    <property type="entry name" value="PHPHTRNFRASE"/>
</dbReference>
<dbReference type="SUPFAM" id="SSF52009">
    <property type="entry name" value="Phosphohistidine domain"/>
    <property type="match status" value="1"/>
</dbReference>
<dbReference type="RefSeq" id="WP_013961235.1">
    <property type="nucleotide sequence ID" value="NC_015730.1"/>
</dbReference>
<dbReference type="SUPFAM" id="SSF55781">
    <property type="entry name" value="GAF domain-like"/>
    <property type="match status" value="1"/>
</dbReference>
<keyword evidence="13" id="KW-0460">Magnesium</keyword>
<dbReference type="Gene3D" id="3.20.20.60">
    <property type="entry name" value="Phosphoenolpyruvate-binding domains"/>
    <property type="match status" value="1"/>
</dbReference>
<dbReference type="GO" id="GO:0046872">
    <property type="term" value="F:metal ion binding"/>
    <property type="evidence" value="ECO:0007669"/>
    <property type="project" value="UniProtKB-KW"/>
</dbReference>
<dbReference type="Pfam" id="PF05524">
    <property type="entry name" value="PEP-utilisers_N"/>
    <property type="match status" value="1"/>
</dbReference>
<evidence type="ECO:0000259" key="14">
    <source>
        <dbReference type="SMART" id="SM00065"/>
    </source>
</evidence>
<dbReference type="GO" id="GO:0005737">
    <property type="term" value="C:cytoplasm"/>
    <property type="evidence" value="ECO:0007669"/>
    <property type="project" value="UniProtKB-SubCell"/>
</dbReference>
<evidence type="ECO:0000256" key="8">
    <source>
        <dbReference type="ARBA" id="ARBA00022597"/>
    </source>
</evidence>
<comment type="catalytic activity">
    <reaction evidence="1">
        <text>L-histidyl-[protein] + phosphoenolpyruvate = N(pros)-phospho-L-histidyl-[protein] + pyruvate</text>
        <dbReference type="Rhea" id="RHEA:23880"/>
        <dbReference type="Rhea" id="RHEA-COMP:9745"/>
        <dbReference type="Rhea" id="RHEA-COMP:9746"/>
        <dbReference type="ChEBI" id="CHEBI:15361"/>
        <dbReference type="ChEBI" id="CHEBI:29979"/>
        <dbReference type="ChEBI" id="CHEBI:58702"/>
        <dbReference type="ChEBI" id="CHEBI:64837"/>
        <dbReference type="EC" id="2.7.3.9"/>
    </reaction>
</comment>
<comment type="similarity">
    <text evidence="4">Belongs to the PEP-utilizing enzyme family.</text>
</comment>
<evidence type="ECO:0000256" key="2">
    <source>
        <dbReference type="ARBA" id="ARBA00001946"/>
    </source>
</evidence>
<dbReference type="InterPro" id="IPR006318">
    <property type="entry name" value="PTS_EI-like"/>
</dbReference>
<dbReference type="Gene3D" id="3.30.450.40">
    <property type="match status" value="1"/>
</dbReference>
<dbReference type="Gene3D" id="3.50.30.10">
    <property type="entry name" value="Phosphohistidine domain"/>
    <property type="match status" value="1"/>
</dbReference>
<dbReference type="PANTHER" id="PTHR46244:SF6">
    <property type="entry name" value="PHOSPHOENOLPYRUVATE-PROTEIN PHOSPHOTRANSFERASE"/>
    <property type="match status" value="1"/>
</dbReference>
<dbReference type="InterPro" id="IPR029016">
    <property type="entry name" value="GAF-like_dom_sf"/>
</dbReference>
<proteinExistence type="inferred from homology"/>
<evidence type="ECO:0000256" key="1">
    <source>
        <dbReference type="ARBA" id="ARBA00000683"/>
    </source>
</evidence>
<dbReference type="OrthoDB" id="9765468at2"/>
<keyword evidence="10" id="KW-0598">Phosphotransferase system</keyword>
<evidence type="ECO:0000256" key="5">
    <source>
        <dbReference type="ARBA" id="ARBA00012232"/>
    </source>
</evidence>
<name>F7ZD88_ROSLO</name>
<gene>
    <name evidence="15" type="primary">pstI</name>
    <name evidence="15" type="ordered locus">RLO149_c012950</name>
</gene>
<evidence type="ECO:0000313" key="15">
    <source>
        <dbReference type="EMBL" id="AEI93297.1"/>
    </source>
</evidence>
<dbReference type="InterPro" id="IPR008279">
    <property type="entry name" value="PEP-util_enz_mobile_dom"/>
</dbReference>
<comment type="cofactor">
    <cofactor evidence="2">
        <name>Mg(2+)</name>
        <dbReference type="ChEBI" id="CHEBI:18420"/>
    </cofactor>
</comment>
<dbReference type="GO" id="GO:0016301">
    <property type="term" value="F:kinase activity"/>
    <property type="evidence" value="ECO:0007669"/>
    <property type="project" value="UniProtKB-KW"/>
</dbReference>
<dbReference type="InterPro" id="IPR003018">
    <property type="entry name" value="GAF"/>
</dbReference>
<evidence type="ECO:0000256" key="12">
    <source>
        <dbReference type="ARBA" id="ARBA00022777"/>
    </source>
</evidence>
<feature type="domain" description="GAF" evidence="14">
    <location>
        <begin position="25"/>
        <end position="171"/>
    </location>
</feature>
<keyword evidence="8" id="KW-0762">Sugar transport</keyword>
<dbReference type="Pfam" id="PF00391">
    <property type="entry name" value="PEP-utilizers"/>
    <property type="match status" value="1"/>
</dbReference>
<dbReference type="InterPro" id="IPR000121">
    <property type="entry name" value="PEP_util_C"/>
</dbReference>
<dbReference type="InterPro" id="IPR008731">
    <property type="entry name" value="PTS_EIN"/>
</dbReference>
<dbReference type="eggNOG" id="COG3605">
    <property type="taxonomic scope" value="Bacteria"/>
</dbReference>
<evidence type="ECO:0000313" key="16">
    <source>
        <dbReference type="Proteomes" id="UP000001353"/>
    </source>
</evidence>
<dbReference type="InterPro" id="IPR036618">
    <property type="entry name" value="PtsI_HPr-bd_sf"/>
</dbReference>
<dbReference type="SMART" id="SM00065">
    <property type="entry name" value="GAF"/>
    <property type="match status" value="1"/>
</dbReference>
<evidence type="ECO:0000256" key="13">
    <source>
        <dbReference type="ARBA" id="ARBA00022842"/>
    </source>
</evidence>
<dbReference type="EMBL" id="CP002623">
    <property type="protein sequence ID" value="AEI93297.1"/>
    <property type="molecule type" value="Genomic_DNA"/>
</dbReference>
<dbReference type="PANTHER" id="PTHR46244">
    <property type="entry name" value="PHOSPHOENOLPYRUVATE-PROTEIN PHOSPHOTRANSFERASE"/>
    <property type="match status" value="1"/>
</dbReference>
<dbReference type="SUPFAM" id="SSF47831">
    <property type="entry name" value="Enzyme I of the PEP:sugar phosphotransferase system HPr-binding (sub)domain"/>
    <property type="match status" value="1"/>
</dbReference>
<dbReference type="SUPFAM" id="SSF51621">
    <property type="entry name" value="Phosphoenolpyruvate/pyruvate domain"/>
    <property type="match status" value="1"/>
</dbReference>
<evidence type="ECO:0000256" key="4">
    <source>
        <dbReference type="ARBA" id="ARBA00007837"/>
    </source>
</evidence>
<accession>F7ZD88</accession>
<dbReference type="KEGG" id="rli:RLO149_c012950"/>
<protein>
    <recommendedName>
        <fullName evidence="5">phosphoenolpyruvate--protein phosphotransferase</fullName>
        <ecNumber evidence="5">2.7.3.9</ecNumber>
    </recommendedName>
</protein>
<keyword evidence="6" id="KW-0813">Transport</keyword>
<keyword evidence="12" id="KW-0418">Kinase</keyword>
<dbReference type="HOGENOM" id="CLU_007308_7_2_5"/>
<keyword evidence="11" id="KW-0479">Metal-binding</keyword>
<dbReference type="InterPro" id="IPR015813">
    <property type="entry name" value="Pyrv/PenolPyrv_kinase-like_dom"/>
</dbReference>
<dbReference type="EC" id="2.7.3.9" evidence="5"/>
<dbReference type="STRING" id="391595.RLO149_c012950"/>
<evidence type="ECO:0000256" key="7">
    <source>
        <dbReference type="ARBA" id="ARBA00022490"/>
    </source>
</evidence>
<comment type="subcellular location">
    <subcellularLocation>
        <location evidence="3">Cytoplasm</location>
    </subcellularLocation>
</comment>
<dbReference type="GO" id="GO:0009401">
    <property type="term" value="P:phosphoenolpyruvate-dependent sugar phosphotransferase system"/>
    <property type="evidence" value="ECO:0007669"/>
    <property type="project" value="UniProtKB-KW"/>
</dbReference>
<dbReference type="Pfam" id="PF01590">
    <property type="entry name" value="GAF"/>
    <property type="match status" value="1"/>
</dbReference>
<dbReference type="InterPro" id="IPR050499">
    <property type="entry name" value="PEP-utilizing_PTS_enzyme"/>
</dbReference>
<dbReference type="InterPro" id="IPR040442">
    <property type="entry name" value="Pyrv_kinase-like_dom_sf"/>
</dbReference>
<evidence type="ECO:0000256" key="3">
    <source>
        <dbReference type="ARBA" id="ARBA00004496"/>
    </source>
</evidence>
<organism evidence="15 16">
    <name type="scientific">Roseobacter litoralis (strain ATCC 49566 / DSM 6996 / JCM 21268 / NBRC 15278 / OCh 149)</name>
    <dbReference type="NCBI Taxonomy" id="391595"/>
    <lineage>
        <taxon>Bacteria</taxon>
        <taxon>Pseudomonadati</taxon>
        <taxon>Pseudomonadota</taxon>
        <taxon>Alphaproteobacteria</taxon>
        <taxon>Rhodobacterales</taxon>
        <taxon>Roseobacteraceae</taxon>
        <taxon>Roseobacter</taxon>
    </lineage>
</organism>
<evidence type="ECO:0000256" key="10">
    <source>
        <dbReference type="ARBA" id="ARBA00022683"/>
    </source>
</evidence>
<evidence type="ECO:0000256" key="11">
    <source>
        <dbReference type="ARBA" id="ARBA00022723"/>
    </source>
</evidence>
<reference evidence="15 16" key="1">
    <citation type="journal article" date="2011" name="BMC Genomics">
        <title>Comparative genome analysis and genome-guided physiological analysis of Roseobacter litoralis.</title>
        <authorList>
            <person name="Kalhoefer D."/>
            <person name="Thole S."/>
            <person name="Voget S."/>
            <person name="Lehmann R."/>
            <person name="Liesegang H."/>
            <person name="Wollher A."/>
            <person name="Daniel R."/>
            <person name="Simon M."/>
            <person name="Brinkhoff T."/>
        </authorList>
    </citation>
    <scope>NUCLEOTIDE SEQUENCE [LARGE SCALE GENOMIC DNA]</scope>
    <source>
        <strain evidence="16">ATCC 49566 / DSM 6996 / JCM 21268 / NBRC 15278 / OCh 149</strain>
    </source>
</reference>
<dbReference type="Proteomes" id="UP000001353">
    <property type="component" value="Chromosome"/>
</dbReference>
<sequence length="747" mass="82104">MAERLESESRKLLGRLRDAMAGLAAGQERLDEITSLIADSMDCEVCSIYLFRDAETLELCATKGLNKEAVHKTRMKLGEGLVGRVAKRRAIVNTPDAPQAKGFRYMPETGEEVFSSFLGIPIQRLGEALGVLVVQSRAAREFSADEVYALEVVAMVLAEMTELGAFVGEGAAMSARHSQPAMFPGTVGQEGAAEGHVWLHEPRVVVTNPIADDPVREAERLGEAVEELRVGVDKMMQIAGGQDKDQRQVLEAYRMFANSKGWMRRMQEDISNGLSAEAAVEKEQSTARARMSQITDGYLRERLSDLDDLSNRLLRILTGQGADTGAEMPADPILIARNIGPAELLEYGRKLKGIVLEEGSVGSHAAVVARALAIPLIVHAQRITTEALNGDHIMVDGEQGIAHLRPDESVVSAFRDKIAMLAAAQERYASIRDKSAITQDGCTVTLHMNAGLMADLPSLVSSGAEGVGLFRTELQFLVRNQMPRRSELVALYDRVLDAAQGKRVVFRTLDIGSDKVLPYMKPNDEPNPALGWRAIRVGLDKPGIMRMQLQALIRAANGRPLTVMFPFVAQMEEYTEARRLMDKTVAAEARLGHVLPETIEIGAMLETPSLAFAPNKFFEDVDFLSIGGNDLKQFFFAADRENERVRRRYDTLNISFLTFVERIVERCDATGTPVSFCGEDAGRPVEALCFAAMGLRSLSMRPASIGPVKNLLRRCDLGEVRKVIADSRHRGEMSVRPAVMEWLRGQG</sequence>
<evidence type="ECO:0000256" key="9">
    <source>
        <dbReference type="ARBA" id="ARBA00022679"/>
    </source>
</evidence>
<dbReference type="GO" id="GO:0008965">
    <property type="term" value="F:phosphoenolpyruvate-protein phosphotransferase activity"/>
    <property type="evidence" value="ECO:0007669"/>
    <property type="project" value="UniProtKB-EC"/>
</dbReference>